<evidence type="ECO:0000313" key="4">
    <source>
        <dbReference type="Proteomes" id="UP000000536"/>
    </source>
</evidence>
<dbReference type="GeneID" id="78448404"/>
<sequence length="618" mass="71809">MWKKPVVVLLVAVLVVVSGCLNRSDQTASSVQPSASSPESVTSNTEASLTSTSNEDHKSAPLEFEYPETPQIREMNRTVAYDFWENHFLKVPYYVHGNISVEYRDGTFRGRYEFTIFNFTSKTLYIARYFAPDGFVDINNITIEGVPLNLSKLDRYRYEINNGSGIEFYAVNVSTNLTKLQGVATYEVRYKKNWKLFYSLKENITIGTDFSFWDLASNPDSYRIVVTPKLPEETLYVIACYGTVENGSTVVYSPDSRIQHRSISTVIVQVPDLDRVDFTLRGMNFTVYLPSWAISSEGIEALKSNLSLALSVYGNLTGIERPTDRFFIIFHPLFWRFSQETYGYTARGINYFGTLVLPYDNDLLTTLNNYQLNLFHELGHEWFGHYAGFGLFVETPTQFLMLEAYSRSVPQDYFYDYYMDEVEKQVVSIKNFTYIETITGKYDNFSDPRLYSREAWYIRYFKGPYILRSLRFLVGDQKFRQIFHTVLEECHGSYCDYRDFIRISEKVYGDDLSWFFNEWFNTTEVPDYNVTVLKITQAGDTYNLTFTINDANDFKMPVPVRIYMENGEYVDERVWVNGTATVSLELPDKPVKIVIDPEEVIVNVNREFRLSDIWIKVD</sequence>
<dbReference type="EnsemblBacteria" id="BAD86062">
    <property type="protein sequence ID" value="BAD86062"/>
    <property type="gene ID" value="TK1873"/>
</dbReference>
<dbReference type="AlphaFoldDB" id="Q5JEP4"/>
<dbReference type="KEGG" id="tko:TK1873"/>
<dbReference type="PROSITE" id="PS51257">
    <property type="entry name" value="PROKAR_LIPOPROTEIN"/>
    <property type="match status" value="1"/>
</dbReference>
<dbReference type="EMBL" id="AP006878">
    <property type="protein sequence ID" value="BAD86062.1"/>
    <property type="molecule type" value="Genomic_DNA"/>
</dbReference>
<evidence type="ECO:0000259" key="2">
    <source>
        <dbReference type="Pfam" id="PF01433"/>
    </source>
</evidence>
<feature type="region of interest" description="Disordered" evidence="1">
    <location>
        <begin position="26"/>
        <end position="62"/>
    </location>
</feature>
<dbReference type="PhylomeDB" id="Q5JEP4"/>
<reference evidence="3 4" key="1">
    <citation type="journal article" date="2005" name="Genome Res.">
        <title>Complete genome sequence of the hyperthermophilic archaeon Thermococcus kodakaraensis KOD1 and comparison with Pyrococcus genomes.</title>
        <authorList>
            <person name="Fukui T."/>
            <person name="Atomi H."/>
            <person name="Kanai T."/>
            <person name="Matsumi R."/>
            <person name="Fujiwara S."/>
            <person name="Imanaka T."/>
        </authorList>
    </citation>
    <scope>NUCLEOTIDE SEQUENCE [LARGE SCALE GENOMIC DNA]</scope>
    <source>
        <strain evidence="4">ATCC BAA-918 / JCM 12380 / KOD1</strain>
    </source>
</reference>
<dbReference type="STRING" id="69014.TK1873"/>
<dbReference type="InterPro" id="IPR014782">
    <property type="entry name" value="Peptidase_M1_dom"/>
</dbReference>
<evidence type="ECO:0000256" key="1">
    <source>
        <dbReference type="SAM" id="MobiDB-lite"/>
    </source>
</evidence>
<organism evidence="3 4">
    <name type="scientific">Thermococcus kodakarensis (strain ATCC BAA-918 / JCM 12380 / KOD1)</name>
    <name type="common">Pyrococcus kodakaraensis (strain KOD1)</name>
    <dbReference type="NCBI Taxonomy" id="69014"/>
    <lineage>
        <taxon>Archaea</taxon>
        <taxon>Methanobacteriati</taxon>
        <taxon>Methanobacteriota</taxon>
        <taxon>Thermococci</taxon>
        <taxon>Thermococcales</taxon>
        <taxon>Thermococcaceae</taxon>
        <taxon>Thermococcus</taxon>
    </lineage>
</organism>
<dbReference type="InParanoid" id="Q5JEP4"/>
<dbReference type="GO" id="GO:0008270">
    <property type="term" value="F:zinc ion binding"/>
    <property type="evidence" value="ECO:0007669"/>
    <property type="project" value="InterPro"/>
</dbReference>
<dbReference type="InterPro" id="IPR027268">
    <property type="entry name" value="Peptidase_M4/M1_CTD_sf"/>
</dbReference>
<feature type="domain" description="Peptidase M1 membrane alanine aminopeptidase" evidence="2">
    <location>
        <begin position="371"/>
        <end position="519"/>
    </location>
</feature>
<dbReference type="HOGENOM" id="CLU_032882_0_0_2"/>
<dbReference type="OrthoDB" id="139771at2157"/>
<evidence type="ECO:0000313" key="3">
    <source>
        <dbReference type="EMBL" id="BAD86062.1"/>
    </source>
</evidence>
<dbReference type="eggNOG" id="arCOG02969">
    <property type="taxonomic scope" value="Archaea"/>
</dbReference>
<dbReference type="SUPFAM" id="SSF55486">
    <property type="entry name" value="Metalloproteases ('zincins'), catalytic domain"/>
    <property type="match status" value="1"/>
</dbReference>
<accession>Q5JEP4</accession>
<dbReference type="PATRIC" id="fig|69014.16.peg.1831"/>
<feature type="compositionally biased region" description="Low complexity" evidence="1">
    <location>
        <begin position="28"/>
        <end position="41"/>
    </location>
</feature>
<dbReference type="Pfam" id="PF01433">
    <property type="entry name" value="Peptidase_M1"/>
    <property type="match status" value="1"/>
</dbReference>
<protein>
    <recommendedName>
        <fullName evidence="2">Peptidase M1 membrane alanine aminopeptidase domain-containing protein</fullName>
    </recommendedName>
</protein>
<gene>
    <name evidence="3" type="ordered locus">TK1873</name>
</gene>
<dbReference type="RefSeq" id="WP_011250824.1">
    <property type="nucleotide sequence ID" value="NC_006624.1"/>
</dbReference>
<name>Q5JEP4_THEKO</name>
<proteinExistence type="predicted"/>
<keyword evidence="4" id="KW-1185">Reference proteome</keyword>
<dbReference type="Proteomes" id="UP000000536">
    <property type="component" value="Chromosome"/>
</dbReference>
<feature type="compositionally biased region" description="Polar residues" evidence="1">
    <location>
        <begin position="42"/>
        <end position="53"/>
    </location>
</feature>
<dbReference type="GO" id="GO:0008237">
    <property type="term" value="F:metallopeptidase activity"/>
    <property type="evidence" value="ECO:0007669"/>
    <property type="project" value="InterPro"/>
</dbReference>
<dbReference type="Gene3D" id="1.10.390.10">
    <property type="entry name" value="Neutral Protease Domain 2"/>
    <property type="match status" value="1"/>
</dbReference>